<gene>
    <name evidence="4" type="ORF">J2S05_003198</name>
</gene>
<feature type="domain" description="Acyl-CoA thioester hydrolase/bile acid-CoA amino acid N-acetyltransferase" evidence="2">
    <location>
        <begin position="17"/>
        <end position="131"/>
    </location>
</feature>
<dbReference type="InterPro" id="IPR016662">
    <property type="entry name" value="Acyl-CoA_thioEstase_long-chain"/>
</dbReference>
<dbReference type="InterPro" id="IPR029058">
    <property type="entry name" value="AB_hydrolase_fold"/>
</dbReference>
<dbReference type="PANTHER" id="PTHR10824:SF4">
    <property type="entry name" value="ACYL-COENZYME A THIOESTERASE 1-LIKE"/>
    <property type="match status" value="1"/>
</dbReference>
<dbReference type="InterPro" id="IPR006862">
    <property type="entry name" value="Thio_Ohase/aa_AcTrfase"/>
</dbReference>
<comment type="similarity">
    <text evidence="1">Belongs to the C/M/P thioester hydrolase family.</text>
</comment>
<evidence type="ECO:0000256" key="1">
    <source>
        <dbReference type="ARBA" id="ARBA00006538"/>
    </source>
</evidence>
<dbReference type="EMBL" id="JAUSUA010000005">
    <property type="protein sequence ID" value="MDQ0208387.1"/>
    <property type="molecule type" value="Genomic_DNA"/>
</dbReference>
<proteinExistence type="inferred from homology"/>
<dbReference type="Gene3D" id="2.60.40.2240">
    <property type="entry name" value="Acyl-CoA thioester hydrolase/BAAT N-terminal domain"/>
    <property type="match status" value="1"/>
</dbReference>
<comment type="caution">
    <text evidence="4">The sequence shown here is derived from an EMBL/GenBank/DDBJ whole genome shotgun (WGS) entry which is preliminary data.</text>
</comment>
<name>A0ABT9YKJ5_9BACI</name>
<dbReference type="SUPFAM" id="SSF53474">
    <property type="entry name" value="alpha/beta-Hydrolases"/>
    <property type="match status" value="1"/>
</dbReference>
<reference evidence="4 5" key="1">
    <citation type="submission" date="2023-07" db="EMBL/GenBank/DDBJ databases">
        <title>Genomic Encyclopedia of Type Strains, Phase IV (KMG-IV): sequencing the most valuable type-strain genomes for metagenomic binning, comparative biology and taxonomic classification.</title>
        <authorList>
            <person name="Goeker M."/>
        </authorList>
    </citation>
    <scope>NUCLEOTIDE SEQUENCE [LARGE SCALE GENOMIC DNA]</scope>
    <source>
        <strain evidence="4 5">DSM 19154</strain>
    </source>
</reference>
<dbReference type="Pfam" id="PF08840">
    <property type="entry name" value="BAAT_C"/>
    <property type="match status" value="1"/>
</dbReference>
<dbReference type="PANTHER" id="PTHR10824">
    <property type="entry name" value="ACYL-COENZYME A THIOESTERASE-RELATED"/>
    <property type="match status" value="1"/>
</dbReference>
<evidence type="ECO:0000259" key="2">
    <source>
        <dbReference type="Pfam" id="PF04775"/>
    </source>
</evidence>
<sequence length="420" mass="46751">MTMNSKVIVSPLHAYVDEQTTIQISGCNPKDKVRIESSMLDQKGNVFKGCSTFQANEQGEVDLSKADTQADVAELFWAAEKENTRHGDYFFKSDASEVEIELQIKINDQFKETVQLKRYFYKEDIVREGIHEQGIVGTLFYSASELAQPAVLLIGGSDGEIQEHAAALLASKGYTVFTLAYFGQQEGVPKDLEKIPLEYFYDAVQWLKARANQEKISLIGYSRGAELALLLASTYDEFTSVVAGAPGAYITSGLKNGIYAPIPSWTLNQEELPFLKFKYRFAQMFAMVGGMVKKKPVSFLSIWENSLQSPEKIEDCRIRVENIKASVLLIAGGQDQIWPASQFATQVEEKMNDQNVHVLHYKEAGHFLGFPYALPGMPANVNEHVGGRLIMNCGGSKSANAAATNSSWNELLNYLRDYAK</sequence>
<dbReference type="Pfam" id="PF04775">
    <property type="entry name" value="Bile_Hydr_Trans"/>
    <property type="match status" value="1"/>
</dbReference>
<evidence type="ECO:0000259" key="3">
    <source>
        <dbReference type="Pfam" id="PF08840"/>
    </source>
</evidence>
<keyword evidence="5" id="KW-1185">Reference proteome</keyword>
<dbReference type="InterPro" id="IPR042490">
    <property type="entry name" value="Thio_Ohase/BAAT_N"/>
</dbReference>
<dbReference type="Gene3D" id="3.40.50.1820">
    <property type="entry name" value="alpha/beta hydrolase"/>
    <property type="match status" value="1"/>
</dbReference>
<dbReference type="PIRSF" id="PIRSF016521">
    <property type="entry name" value="Acyl-CoA_hydro"/>
    <property type="match status" value="1"/>
</dbReference>
<dbReference type="GO" id="GO:0016787">
    <property type="term" value="F:hydrolase activity"/>
    <property type="evidence" value="ECO:0007669"/>
    <property type="project" value="UniProtKB-KW"/>
</dbReference>
<evidence type="ECO:0000313" key="4">
    <source>
        <dbReference type="EMBL" id="MDQ0208387.1"/>
    </source>
</evidence>
<feature type="domain" description="BAAT/Acyl-CoA thioester hydrolase C-terminal" evidence="3">
    <location>
        <begin position="195"/>
        <end position="417"/>
    </location>
</feature>
<dbReference type="InterPro" id="IPR014940">
    <property type="entry name" value="BAAT_C"/>
</dbReference>
<dbReference type="Proteomes" id="UP001225034">
    <property type="component" value="Unassembled WGS sequence"/>
</dbReference>
<keyword evidence="4" id="KW-0378">Hydrolase</keyword>
<accession>A0ABT9YKJ5</accession>
<evidence type="ECO:0000313" key="5">
    <source>
        <dbReference type="Proteomes" id="UP001225034"/>
    </source>
</evidence>
<protein>
    <submittedName>
        <fullName evidence="4">Dienelactone hydrolase</fullName>
    </submittedName>
</protein>
<organism evidence="4 5">
    <name type="scientific">Alkalicoccobacillus murimartini</name>
    <dbReference type="NCBI Taxonomy" id="171685"/>
    <lineage>
        <taxon>Bacteria</taxon>
        <taxon>Bacillati</taxon>
        <taxon>Bacillota</taxon>
        <taxon>Bacilli</taxon>
        <taxon>Bacillales</taxon>
        <taxon>Bacillaceae</taxon>
        <taxon>Alkalicoccobacillus</taxon>
    </lineage>
</organism>